<name>A0ABN1M5P1_9FIRM</name>
<feature type="domain" description="PNPLA" evidence="5">
    <location>
        <begin position="6"/>
        <end position="172"/>
    </location>
</feature>
<evidence type="ECO:0000256" key="3">
    <source>
        <dbReference type="ARBA" id="ARBA00023098"/>
    </source>
</evidence>
<dbReference type="Gene3D" id="3.40.1090.10">
    <property type="entry name" value="Cytosolic phospholipase A2 catalytic domain"/>
    <property type="match status" value="2"/>
</dbReference>
<evidence type="ECO:0000256" key="2">
    <source>
        <dbReference type="ARBA" id="ARBA00022963"/>
    </source>
</evidence>
<reference evidence="6 7" key="1">
    <citation type="journal article" date="2019" name="Int. J. Syst. Evol. Microbiol.">
        <title>The Global Catalogue of Microorganisms (GCM) 10K type strain sequencing project: providing services to taxonomists for standard genome sequencing and annotation.</title>
        <authorList>
            <consortium name="The Broad Institute Genomics Platform"/>
            <consortium name="The Broad Institute Genome Sequencing Center for Infectious Disease"/>
            <person name="Wu L."/>
            <person name="Ma J."/>
        </authorList>
    </citation>
    <scope>NUCLEOTIDE SEQUENCE [LARGE SCALE GENOMIC DNA]</scope>
    <source>
        <strain evidence="6 7">JCM 6486</strain>
    </source>
</reference>
<organism evidence="6 7">
    <name type="scientific">Paraclostridium tenue</name>
    <dbReference type="NCBI Taxonomy" id="1737"/>
    <lineage>
        <taxon>Bacteria</taxon>
        <taxon>Bacillati</taxon>
        <taxon>Bacillota</taxon>
        <taxon>Clostridia</taxon>
        <taxon>Peptostreptococcales</taxon>
        <taxon>Peptostreptococcaceae</taxon>
        <taxon>Paraclostridium</taxon>
    </lineage>
</organism>
<dbReference type="InterPro" id="IPR037483">
    <property type="entry name" value="YjjU-like"/>
</dbReference>
<feature type="short sequence motif" description="GXSXG" evidence="4">
    <location>
        <begin position="37"/>
        <end position="41"/>
    </location>
</feature>
<dbReference type="InterPro" id="IPR050301">
    <property type="entry name" value="NTE"/>
</dbReference>
<evidence type="ECO:0000313" key="6">
    <source>
        <dbReference type="EMBL" id="GAA0864628.1"/>
    </source>
</evidence>
<feature type="active site" description="Nucleophile" evidence="4">
    <location>
        <position position="39"/>
    </location>
</feature>
<dbReference type="Proteomes" id="UP001400965">
    <property type="component" value="Unassembled WGS sequence"/>
</dbReference>
<accession>A0ABN1M5P1</accession>
<feature type="short sequence motif" description="GXGXXG" evidence="4">
    <location>
        <begin position="10"/>
        <end position="15"/>
    </location>
</feature>
<dbReference type="PANTHER" id="PTHR14226">
    <property type="entry name" value="NEUROPATHY TARGET ESTERASE/SWISS CHEESE D.MELANOGASTER"/>
    <property type="match status" value="1"/>
</dbReference>
<dbReference type="RefSeq" id="WP_346045296.1">
    <property type="nucleotide sequence ID" value="NZ_BAAACP010000010.1"/>
</dbReference>
<feature type="active site" description="Proton acceptor" evidence="4">
    <location>
        <position position="159"/>
    </location>
</feature>
<comment type="caution">
    <text evidence="6">The sequence shown here is derived from an EMBL/GenBank/DDBJ whole genome shotgun (WGS) entry which is preliminary data.</text>
</comment>
<feature type="short sequence motif" description="DGA/G" evidence="4">
    <location>
        <begin position="159"/>
        <end position="161"/>
    </location>
</feature>
<evidence type="ECO:0000313" key="7">
    <source>
        <dbReference type="Proteomes" id="UP001400965"/>
    </source>
</evidence>
<keyword evidence="7" id="KW-1185">Reference proteome</keyword>
<dbReference type="InterPro" id="IPR045943">
    <property type="entry name" value="DUF6363"/>
</dbReference>
<dbReference type="PROSITE" id="PS51635">
    <property type="entry name" value="PNPLA"/>
    <property type="match status" value="1"/>
</dbReference>
<protein>
    <submittedName>
        <fullName evidence="6">Patatin family protein</fullName>
    </submittedName>
</protein>
<proteinExistence type="predicted"/>
<dbReference type="PANTHER" id="PTHR14226:SF25">
    <property type="entry name" value="PHOSPHOESTERASE"/>
    <property type="match status" value="1"/>
</dbReference>
<dbReference type="CDD" id="cd07208">
    <property type="entry name" value="Pat_hypo_Ecoli_yjju_like"/>
    <property type="match status" value="1"/>
</dbReference>
<dbReference type="InterPro" id="IPR002641">
    <property type="entry name" value="PNPLA_dom"/>
</dbReference>
<keyword evidence="1 4" id="KW-0378">Hydrolase</keyword>
<dbReference type="EMBL" id="BAAACP010000010">
    <property type="protein sequence ID" value="GAA0864628.1"/>
    <property type="molecule type" value="Genomic_DNA"/>
</dbReference>
<dbReference type="InterPro" id="IPR016035">
    <property type="entry name" value="Acyl_Trfase/lysoPLipase"/>
</dbReference>
<evidence type="ECO:0000259" key="5">
    <source>
        <dbReference type="PROSITE" id="PS51635"/>
    </source>
</evidence>
<keyword evidence="3 4" id="KW-0443">Lipid metabolism</keyword>
<dbReference type="SUPFAM" id="SSF52151">
    <property type="entry name" value="FabD/lysophospholipase-like"/>
    <property type="match status" value="1"/>
</dbReference>
<dbReference type="Pfam" id="PF19890">
    <property type="entry name" value="DUF6363"/>
    <property type="match status" value="1"/>
</dbReference>
<keyword evidence="2 4" id="KW-0442">Lipid degradation</keyword>
<evidence type="ECO:0000256" key="1">
    <source>
        <dbReference type="ARBA" id="ARBA00022801"/>
    </source>
</evidence>
<sequence length="285" mass="32150">MSKIGLILEGGGMRGIYTAGVLDFLIEKNIEVDITIGVSAGSCHASSYISKQYKRAFNATIDYINDKKYLSFGNLIKTGSIFGMDFIFNTIPNELNIYDYDAFSKSKTKFVVVTTNCETGKPEYFELTDLNKEIIYMQASCSIPVFANIVEIDNYKLVDGGVTDSIPIEYALNQGYKKNIVVLTRDITYRKGKQKFISIVKRKYKKYPKLVKAIESRHINYNKSLDLVNKLSQSGDVLVIRPKKPVKVSQIEKNVDKLTALYKDGYNDAKELSDKILDFINKAGN</sequence>
<evidence type="ECO:0000256" key="4">
    <source>
        <dbReference type="PROSITE-ProRule" id="PRU01161"/>
    </source>
</evidence>
<dbReference type="Pfam" id="PF01734">
    <property type="entry name" value="Patatin"/>
    <property type="match status" value="1"/>
</dbReference>
<gene>
    <name evidence="6" type="ORF">GCM10008917_18880</name>
</gene>